<evidence type="ECO:0000256" key="3">
    <source>
        <dbReference type="SAM" id="Phobius"/>
    </source>
</evidence>
<organism evidence="5 6">
    <name type="scientific">Tegillarca granosa</name>
    <name type="common">Malaysian cockle</name>
    <name type="synonym">Anadara granosa</name>
    <dbReference type="NCBI Taxonomy" id="220873"/>
    <lineage>
        <taxon>Eukaryota</taxon>
        <taxon>Metazoa</taxon>
        <taxon>Spiralia</taxon>
        <taxon>Lophotrochozoa</taxon>
        <taxon>Mollusca</taxon>
        <taxon>Bivalvia</taxon>
        <taxon>Autobranchia</taxon>
        <taxon>Pteriomorphia</taxon>
        <taxon>Arcoida</taxon>
        <taxon>Arcoidea</taxon>
        <taxon>Arcidae</taxon>
        <taxon>Tegillarca</taxon>
    </lineage>
</organism>
<dbReference type="EMBL" id="JARBDR010000657">
    <property type="protein sequence ID" value="KAJ8308102.1"/>
    <property type="molecule type" value="Genomic_DNA"/>
</dbReference>
<evidence type="ECO:0000256" key="2">
    <source>
        <dbReference type="ARBA" id="ARBA00023136"/>
    </source>
</evidence>
<keyword evidence="3" id="KW-1133">Transmembrane helix</keyword>
<evidence type="ECO:0000259" key="4">
    <source>
        <dbReference type="PROSITE" id="PS50106"/>
    </source>
</evidence>
<dbReference type="SMART" id="SM00228">
    <property type="entry name" value="PDZ"/>
    <property type="match status" value="1"/>
</dbReference>
<reference evidence="5 6" key="1">
    <citation type="submission" date="2022-12" db="EMBL/GenBank/DDBJ databases">
        <title>Chromosome-level genome of Tegillarca granosa.</title>
        <authorList>
            <person name="Kim J."/>
        </authorList>
    </citation>
    <scope>NUCLEOTIDE SEQUENCE [LARGE SCALE GENOMIC DNA]</scope>
    <source>
        <strain evidence="5">Teg-2019</strain>
        <tissue evidence="5">Adductor muscle</tissue>
    </source>
</reference>
<keyword evidence="2 3" id="KW-0472">Membrane</keyword>
<dbReference type="InterPro" id="IPR050614">
    <property type="entry name" value="Synaptic_Scaffolding_LAP-MAGUK"/>
</dbReference>
<comment type="caution">
    <text evidence="5">The sequence shown here is derived from an EMBL/GenBank/DDBJ whole genome shotgun (WGS) entry which is preliminary data.</text>
</comment>
<evidence type="ECO:0000256" key="1">
    <source>
        <dbReference type="ARBA" id="ARBA00004370"/>
    </source>
</evidence>
<dbReference type="PANTHER" id="PTHR23119">
    <property type="entry name" value="DISCS LARGE"/>
    <property type="match status" value="1"/>
</dbReference>
<feature type="domain" description="PDZ" evidence="4">
    <location>
        <begin position="1"/>
        <end position="69"/>
    </location>
</feature>
<gene>
    <name evidence="5" type="ORF">KUTeg_012976</name>
</gene>
<protein>
    <recommendedName>
        <fullName evidence="4">PDZ domain-containing protein</fullName>
    </recommendedName>
</protein>
<dbReference type="InterPro" id="IPR001478">
    <property type="entry name" value="PDZ"/>
</dbReference>
<feature type="transmembrane region" description="Helical" evidence="3">
    <location>
        <begin position="91"/>
        <end position="112"/>
    </location>
</feature>
<dbReference type="InterPro" id="IPR036034">
    <property type="entry name" value="PDZ_sf"/>
</dbReference>
<dbReference type="PANTHER" id="PTHR23119:SF51">
    <property type="entry name" value="DISKS LARGE 1 TUMOR SUPPRESSOR PROTEIN"/>
    <property type="match status" value="1"/>
</dbReference>
<keyword evidence="6" id="KW-1185">Reference proteome</keyword>
<keyword evidence="3" id="KW-0812">Transmembrane</keyword>
<evidence type="ECO:0000313" key="6">
    <source>
        <dbReference type="Proteomes" id="UP001217089"/>
    </source>
</evidence>
<dbReference type="PROSITE" id="PS50106">
    <property type="entry name" value="PDZ"/>
    <property type="match status" value="1"/>
</dbReference>
<comment type="subcellular location">
    <subcellularLocation>
        <location evidence="1">Membrane</location>
    </subcellularLocation>
</comment>
<dbReference type="Proteomes" id="UP001217089">
    <property type="component" value="Unassembled WGS sequence"/>
</dbReference>
<sequence length="117" mass="12651">MKMDLEQTEDIALARGSADGAAFSDGRLKEGDKILAVNGKSLEQVTHQEAVALFMNAGETKMLQSKENMNSIKKTLDKSDDDGDDNFGSTFLLTSLGLITSIAVRMHLLLVLNGGEY</sequence>
<accession>A0ABQ9EVU8</accession>
<dbReference type="Gene3D" id="2.30.42.10">
    <property type="match status" value="1"/>
</dbReference>
<evidence type="ECO:0000313" key="5">
    <source>
        <dbReference type="EMBL" id="KAJ8308102.1"/>
    </source>
</evidence>
<dbReference type="Pfam" id="PF00595">
    <property type="entry name" value="PDZ"/>
    <property type="match status" value="1"/>
</dbReference>
<proteinExistence type="predicted"/>
<dbReference type="SUPFAM" id="SSF50156">
    <property type="entry name" value="PDZ domain-like"/>
    <property type="match status" value="1"/>
</dbReference>
<name>A0ABQ9EVU8_TEGGR</name>